<feature type="domain" description="Glycosyl transferase family 1" evidence="2">
    <location>
        <begin position="204"/>
        <end position="355"/>
    </location>
</feature>
<evidence type="ECO:0000313" key="4">
    <source>
        <dbReference type="Proteomes" id="UP000246104"/>
    </source>
</evidence>
<keyword evidence="1" id="KW-0808">Transferase</keyword>
<dbReference type="SUPFAM" id="SSF53756">
    <property type="entry name" value="UDP-Glycosyltransferase/glycogen phosphorylase"/>
    <property type="match status" value="1"/>
</dbReference>
<dbReference type="EMBL" id="PSRQ01000017">
    <property type="protein sequence ID" value="PWU23946.1"/>
    <property type="molecule type" value="Genomic_DNA"/>
</dbReference>
<name>A0A317JQ52_9BACT</name>
<dbReference type="Pfam" id="PF00534">
    <property type="entry name" value="Glycos_transf_1"/>
    <property type="match status" value="1"/>
</dbReference>
<dbReference type="GO" id="GO:0016757">
    <property type="term" value="F:glycosyltransferase activity"/>
    <property type="evidence" value="ECO:0007669"/>
    <property type="project" value="InterPro"/>
</dbReference>
<evidence type="ECO:0000256" key="1">
    <source>
        <dbReference type="ARBA" id="ARBA00022679"/>
    </source>
</evidence>
<accession>A0A317JQ52</accession>
<dbReference type="Gene3D" id="3.40.50.2000">
    <property type="entry name" value="Glycogen Phosphorylase B"/>
    <property type="match status" value="2"/>
</dbReference>
<dbReference type="Proteomes" id="UP000246104">
    <property type="component" value="Unassembled WGS sequence"/>
</dbReference>
<dbReference type="PANTHER" id="PTHR46401:SF2">
    <property type="entry name" value="GLYCOSYLTRANSFERASE WBBK-RELATED"/>
    <property type="match status" value="1"/>
</dbReference>
<evidence type="ECO:0000313" key="3">
    <source>
        <dbReference type="EMBL" id="PWU23946.1"/>
    </source>
</evidence>
<gene>
    <name evidence="3" type="ORF">C5B42_01135</name>
</gene>
<sequence length="380" mass="44268">MINVSDSTDMRPKVGVDCRLSGIKHAGIGRYIEELVHVVTTDTSIHWILFFEEEHQLPWVRESDHISIRVVPIRHYTLREQLIMPIVFGKEKLDLLHVPHFNVPLLYRKFFVVTIHDLLWHEQRGSYVTTLSPLVYGIKYRGYRFVTNWAMTHSQAIFVPARTVQQSIKRLMPSVDERKIHVTYEGVEEKWFEKEQVSRNKYQGRKEKILFYTGSLYPHKNVLFVVRSLKQLPEYKLYISSSRDVFVEHFLNEVKKHGLSERVIHLGRLSDDELKTWYEKAFALVQSSLSEGFGLTGIEAMASGLPVLASDIAIFKEIYGNAFIAFDPHSEASLVNAVRQLEKSDYRALVNNGKKQAQRYSWQRMGEQTLGVYKQFLQHV</sequence>
<comment type="caution">
    <text evidence="3">The sequence shown here is derived from an EMBL/GenBank/DDBJ whole genome shotgun (WGS) entry which is preliminary data.</text>
</comment>
<evidence type="ECO:0000259" key="2">
    <source>
        <dbReference type="Pfam" id="PF00534"/>
    </source>
</evidence>
<dbReference type="AlphaFoldDB" id="A0A317JQ52"/>
<organism evidence="3 4">
    <name type="scientific">Candidatus Cerribacteria bacterium 'Amazon FNV 2010 28 9'</name>
    <dbReference type="NCBI Taxonomy" id="2081795"/>
    <lineage>
        <taxon>Bacteria</taxon>
        <taxon>Candidatus Cerribacteria</taxon>
    </lineage>
</organism>
<proteinExistence type="predicted"/>
<dbReference type="PANTHER" id="PTHR46401">
    <property type="entry name" value="GLYCOSYLTRANSFERASE WBBK-RELATED"/>
    <property type="match status" value="1"/>
</dbReference>
<dbReference type="InterPro" id="IPR001296">
    <property type="entry name" value="Glyco_trans_1"/>
</dbReference>
<protein>
    <recommendedName>
        <fullName evidence="2">Glycosyl transferase family 1 domain-containing protein</fullName>
    </recommendedName>
</protein>
<dbReference type="GO" id="GO:0009103">
    <property type="term" value="P:lipopolysaccharide biosynthetic process"/>
    <property type="evidence" value="ECO:0007669"/>
    <property type="project" value="TreeGrafter"/>
</dbReference>
<dbReference type="CDD" id="cd03809">
    <property type="entry name" value="GT4_MtfB-like"/>
    <property type="match status" value="1"/>
</dbReference>
<reference evidence="3 4" key="1">
    <citation type="submission" date="2018-02" db="EMBL/GenBank/DDBJ databases">
        <title>Genomic Reconstructions from Amazon Rainforest and Pasture Soil Reveal Novel Insights into the Physiology of Candidate Phyla in Tropical Sites.</title>
        <authorList>
            <person name="Kroeger M.E."/>
            <person name="Delmont T."/>
            <person name="Eren A.M."/>
            <person name="Guo J."/>
            <person name="Meyer K.M."/>
            <person name="Khan K."/>
            <person name="Rodrigues J.L.M."/>
            <person name="Bohannan B.J.M."/>
            <person name="Tringe S."/>
            <person name="Borges C.D."/>
            <person name="Tiedje J."/>
            <person name="Tsai S.M."/>
            <person name="Nusslein K."/>
        </authorList>
    </citation>
    <scope>NUCLEOTIDE SEQUENCE [LARGE SCALE GENOMIC DNA]</scope>
    <source>
        <strain evidence="3">Amazon FNV 2010 28 9</strain>
    </source>
</reference>